<evidence type="ECO:0000256" key="2">
    <source>
        <dbReference type="ARBA" id="ARBA00022692"/>
    </source>
</evidence>
<reference evidence="10" key="1">
    <citation type="journal article" date="2013" name="Nat. Genet.">
        <title>The wheat powdery mildew genome shows the unique evolution of an obligate biotroph.</title>
        <authorList>
            <person name="Wicker T."/>
            <person name="Oberhaensli S."/>
            <person name="Parlange F."/>
            <person name="Buchmann J.P."/>
            <person name="Shatalina M."/>
            <person name="Roffler S."/>
            <person name="Ben-David R."/>
            <person name="Dolezel J."/>
            <person name="Simkova H."/>
            <person name="Schulze-Lefert P."/>
            <person name="Spanu P.D."/>
            <person name="Bruggmann R."/>
            <person name="Amselem J."/>
            <person name="Quesneville H."/>
            <person name="Ver Loren van Themaat E."/>
            <person name="Paape T."/>
            <person name="Shimizu K.K."/>
            <person name="Keller B."/>
        </authorList>
    </citation>
    <scope>NUCLEOTIDE SEQUENCE [LARGE SCALE GENOMIC DNA]</scope>
    <source>
        <strain evidence="10">96224</strain>
    </source>
</reference>
<dbReference type="PANTHER" id="PTHR23502:SF188">
    <property type="entry name" value="MAJOR FACILITATOR SUPERFAMILY (MFS) PROFILE DOMAIN-CONTAINING PROTEIN"/>
    <property type="match status" value="1"/>
</dbReference>
<evidence type="ECO:0000313" key="9">
    <source>
        <dbReference type="EMBL" id="SUZ07246.1"/>
    </source>
</evidence>
<comment type="subcellular location">
    <subcellularLocation>
        <location evidence="1">Membrane</location>
        <topology evidence="1">Multi-pass membrane protein</topology>
    </subcellularLocation>
</comment>
<reference evidence="8" key="2">
    <citation type="submission" date="2013-01" db="EMBL/GenBank/DDBJ databases">
        <title>The wheat powdery mildew genome reveals unique evolution of an obligate biotroph.</title>
        <authorList>
            <person name="Oberhaensli S."/>
            <person name="Wicker T."/>
            <person name="Keller B."/>
        </authorList>
    </citation>
    <scope>NUCLEOTIDE SEQUENCE</scope>
    <source>
        <strain evidence="8">96224</strain>
    </source>
</reference>
<accession>A0A061HMN1</accession>
<feature type="transmembrane region" description="Helical" evidence="6">
    <location>
        <begin position="439"/>
        <end position="460"/>
    </location>
</feature>
<gene>
    <name evidence="8" type="ORF">BGT96224_4410</name>
    <name evidence="9" type="ORF">BGT96224V2_LOCUS575</name>
</gene>
<feature type="transmembrane region" description="Helical" evidence="6">
    <location>
        <begin position="362"/>
        <end position="382"/>
    </location>
</feature>
<keyword evidence="4 6" id="KW-0472">Membrane</keyword>
<dbReference type="InterPro" id="IPR020846">
    <property type="entry name" value="MFS_dom"/>
</dbReference>
<evidence type="ECO:0000256" key="3">
    <source>
        <dbReference type="ARBA" id="ARBA00022989"/>
    </source>
</evidence>
<dbReference type="GO" id="GO:0022857">
    <property type="term" value="F:transmembrane transporter activity"/>
    <property type="evidence" value="ECO:0007669"/>
    <property type="project" value="InterPro"/>
</dbReference>
<proteinExistence type="predicted"/>
<evidence type="ECO:0000256" key="5">
    <source>
        <dbReference type="SAM" id="MobiDB-lite"/>
    </source>
</evidence>
<evidence type="ECO:0000256" key="4">
    <source>
        <dbReference type="ARBA" id="ARBA00023136"/>
    </source>
</evidence>
<name>A0A061HMN1_BLUGR</name>
<feature type="transmembrane region" description="Helical" evidence="6">
    <location>
        <begin position="152"/>
        <end position="171"/>
    </location>
</feature>
<keyword evidence="3 6" id="KW-1133">Transmembrane helix</keyword>
<feature type="transmembrane region" description="Helical" evidence="6">
    <location>
        <begin position="120"/>
        <end position="140"/>
    </location>
</feature>
<evidence type="ECO:0000256" key="1">
    <source>
        <dbReference type="ARBA" id="ARBA00004141"/>
    </source>
</evidence>
<dbReference type="PANTHER" id="PTHR23502">
    <property type="entry name" value="MAJOR FACILITATOR SUPERFAMILY"/>
    <property type="match status" value="1"/>
</dbReference>
<feature type="domain" description="Major facilitator superfamily (MFS) profile" evidence="7">
    <location>
        <begin position="80"/>
        <end position="551"/>
    </location>
</feature>
<dbReference type="InterPro" id="IPR036259">
    <property type="entry name" value="MFS_trans_sf"/>
</dbReference>
<feature type="transmembrane region" description="Helical" evidence="6">
    <location>
        <begin position="501"/>
        <end position="523"/>
    </location>
</feature>
<dbReference type="EMBL" id="UIGY01000001">
    <property type="protein sequence ID" value="SUZ07246.1"/>
    <property type="molecule type" value="Genomic_DNA"/>
</dbReference>
<dbReference type="Proteomes" id="UP000053110">
    <property type="component" value="Unassembled WGS sequence"/>
</dbReference>
<keyword evidence="2 6" id="KW-0812">Transmembrane</keyword>
<dbReference type="Pfam" id="PF07690">
    <property type="entry name" value="MFS_1"/>
    <property type="match status" value="1"/>
</dbReference>
<evidence type="ECO:0000259" key="7">
    <source>
        <dbReference type="PROSITE" id="PS50850"/>
    </source>
</evidence>
<dbReference type="EMBL" id="KE373476">
    <property type="protein sequence ID" value="EPQ67533.1"/>
    <property type="molecule type" value="Genomic_DNA"/>
</dbReference>
<feature type="transmembrane region" description="Helical" evidence="6">
    <location>
        <begin position="205"/>
        <end position="229"/>
    </location>
</feature>
<dbReference type="InterPro" id="IPR011701">
    <property type="entry name" value="MFS"/>
</dbReference>
<evidence type="ECO:0000256" key="6">
    <source>
        <dbReference type="SAM" id="Phobius"/>
    </source>
</evidence>
<feature type="region of interest" description="Disordered" evidence="5">
    <location>
        <begin position="15"/>
        <end position="45"/>
    </location>
</feature>
<feature type="transmembrane region" description="Helical" evidence="6">
    <location>
        <begin position="177"/>
        <end position="198"/>
    </location>
</feature>
<evidence type="ECO:0000313" key="8">
    <source>
        <dbReference type="EMBL" id="EPQ67533.1"/>
    </source>
</evidence>
<dbReference type="PROSITE" id="PS50850">
    <property type="entry name" value="MFS"/>
    <property type="match status" value="1"/>
</dbReference>
<feature type="transmembrane region" description="Helical" evidence="6">
    <location>
        <begin position="322"/>
        <end position="342"/>
    </location>
</feature>
<dbReference type="GO" id="GO:0005886">
    <property type="term" value="C:plasma membrane"/>
    <property type="evidence" value="ECO:0007669"/>
    <property type="project" value="TreeGrafter"/>
</dbReference>
<dbReference type="Gene3D" id="1.20.1250.20">
    <property type="entry name" value="MFS general substrate transporter like domains"/>
    <property type="match status" value="1"/>
</dbReference>
<feature type="transmembrane region" description="Helical" evidence="6">
    <location>
        <begin position="467"/>
        <end position="489"/>
    </location>
</feature>
<feature type="compositionally biased region" description="Low complexity" evidence="5">
    <location>
        <begin position="16"/>
        <end position="30"/>
    </location>
</feature>
<organism evidence="9">
    <name type="scientific">Blumeria graminis f. sp. tritici 96224</name>
    <dbReference type="NCBI Taxonomy" id="1268274"/>
    <lineage>
        <taxon>Eukaryota</taxon>
        <taxon>Fungi</taxon>
        <taxon>Dikarya</taxon>
        <taxon>Ascomycota</taxon>
        <taxon>Pezizomycotina</taxon>
        <taxon>Leotiomycetes</taxon>
        <taxon>Erysiphales</taxon>
        <taxon>Erysiphaceae</taxon>
        <taxon>Blumeria</taxon>
    </lineage>
</organism>
<dbReference type="SUPFAM" id="SSF103473">
    <property type="entry name" value="MFS general substrate transporter"/>
    <property type="match status" value="1"/>
</dbReference>
<reference evidence="9" key="3">
    <citation type="submission" date="2018-07" db="EMBL/GenBank/DDBJ databases">
        <authorList>
            <person name="Quirk P.G."/>
            <person name="Krulwich T.A."/>
        </authorList>
    </citation>
    <scope>NUCLEOTIDE SEQUENCE</scope>
    <source>
        <strain evidence="9">96224</strain>
    </source>
</reference>
<protein>
    <submittedName>
        <fullName evidence="9">Bgt-4410</fullName>
    </submittedName>
    <submittedName>
        <fullName evidence="8">Polyamine transporter</fullName>
    </submittedName>
</protein>
<feature type="transmembrane region" description="Helical" evidence="6">
    <location>
        <begin position="409"/>
        <end position="427"/>
    </location>
</feature>
<sequence length="551" mass="61094">MQSFLQYRRLRPFVPSTPSFNSSSEKNSGSQEANSPQFEEDVGSHEVKVPQYEENACIPVDWDGPSDPSCPRNWSLRYKIWVCALVSINVFALDWCSAADSQASKQMAQEFGVSRRVENVGSALFVFGIAGGALFAGPITETLGRNPVYIGGRVLHFFFILGTALAHHIGMQLVCRLLAGLGASAVLAIHGASIADVFGQEGRSLAWPFVALWSFLGTTLSPVAGAWIVQSTKLSWRWADWIAVIMSGTTLILTMACLPETFTPVILKWKAIKLRRATGDNKYMASIETQKSFKELLKANLYRAVIMTTREKLEKEAKFSQYIVIFLGLWLVVVYIVVFGFLSGMDFLFAKTHSFSSGMVGTSFVAIAFGVIVNTGLSTFYARQYKIRSERWVREKGASAQLPPEYRMIPSFPVAFGLPVSLFWLGWTNYPNISPWSGLGAIALFGFSWAGIYVCVFHYIFDTYSIYAGSALASITFVRYMFAGSIQIVSIDMWDALGTQWTCTLLGCIASLLVPIPFILWVWGERIRKISKFAGQNALEKSQEPANTTTV</sequence>
<dbReference type="AlphaFoldDB" id="A0A061HMN1"/>
<evidence type="ECO:0000313" key="10">
    <source>
        <dbReference type="Proteomes" id="UP000053110"/>
    </source>
</evidence>
<dbReference type="OrthoDB" id="3936150at2759"/>
<dbReference type="HOGENOM" id="CLU_008455_11_1_1"/>